<keyword evidence="4" id="KW-1185">Reference proteome</keyword>
<evidence type="ECO:0000256" key="1">
    <source>
        <dbReference type="ARBA" id="ARBA00006484"/>
    </source>
</evidence>
<evidence type="ECO:0000256" key="2">
    <source>
        <dbReference type="ARBA" id="ARBA00023002"/>
    </source>
</evidence>
<dbReference type="GO" id="GO:0016491">
    <property type="term" value="F:oxidoreductase activity"/>
    <property type="evidence" value="ECO:0007669"/>
    <property type="project" value="UniProtKB-KW"/>
</dbReference>
<dbReference type="RefSeq" id="XP_033596312.1">
    <property type="nucleotide sequence ID" value="XM_033742914.1"/>
</dbReference>
<dbReference type="GeneID" id="54483968"/>
<sequence length="272" mass="29017">MPESISPAFTRRIAIVTGAARGVGFAISKALALKGYLVVISDIDSIEGTHATKSLNETMGAGTAVFIHCDLARLSSIDKLLESTVQQLGSYSLLVNNAGYLRAPFLALSAEHMEQSISVNLTAPLYALQRAVMYWNAHPHIEAPAVVTVTSSSSFKTYASILPYGAAKAGAAQFTFASRDFGPRIRVTAVAPTAIATGFELGNMRIATEQEGPGYTPEDAMRAMGLERLSPEDVANEVVRCAEDKDIWGIVVHLDKAKGAKIFGGYEDFMGV</sequence>
<dbReference type="Gene3D" id="3.40.50.720">
    <property type="entry name" value="NAD(P)-binding Rossmann-like Domain"/>
    <property type="match status" value="1"/>
</dbReference>
<proteinExistence type="inferred from homology"/>
<dbReference type="AlphaFoldDB" id="A0A6A6VX87"/>
<protein>
    <submittedName>
        <fullName evidence="3">Putative short chain dehydrogenase</fullName>
    </submittedName>
</protein>
<dbReference type="EMBL" id="ML996582">
    <property type="protein sequence ID" value="KAF2753861.1"/>
    <property type="molecule type" value="Genomic_DNA"/>
</dbReference>
<reference evidence="3" key="1">
    <citation type="journal article" date="2020" name="Stud. Mycol.">
        <title>101 Dothideomycetes genomes: a test case for predicting lifestyles and emergence of pathogens.</title>
        <authorList>
            <person name="Haridas S."/>
            <person name="Albert R."/>
            <person name="Binder M."/>
            <person name="Bloem J."/>
            <person name="Labutti K."/>
            <person name="Salamov A."/>
            <person name="Andreopoulos B."/>
            <person name="Baker S."/>
            <person name="Barry K."/>
            <person name="Bills G."/>
            <person name="Bluhm B."/>
            <person name="Cannon C."/>
            <person name="Castanera R."/>
            <person name="Culley D."/>
            <person name="Daum C."/>
            <person name="Ezra D."/>
            <person name="Gonzalez J."/>
            <person name="Henrissat B."/>
            <person name="Kuo A."/>
            <person name="Liang C."/>
            <person name="Lipzen A."/>
            <person name="Lutzoni F."/>
            <person name="Magnuson J."/>
            <person name="Mondo S."/>
            <person name="Nolan M."/>
            <person name="Ohm R."/>
            <person name="Pangilinan J."/>
            <person name="Park H.-J."/>
            <person name="Ramirez L."/>
            <person name="Alfaro M."/>
            <person name="Sun H."/>
            <person name="Tritt A."/>
            <person name="Yoshinaga Y."/>
            <person name="Zwiers L.-H."/>
            <person name="Turgeon B."/>
            <person name="Goodwin S."/>
            <person name="Spatafora J."/>
            <person name="Crous P."/>
            <person name="Grigoriev I."/>
        </authorList>
    </citation>
    <scope>NUCLEOTIDE SEQUENCE</scope>
    <source>
        <strain evidence="3">CBS 121739</strain>
    </source>
</reference>
<dbReference type="SUPFAM" id="SSF51735">
    <property type="entry name" value="NAD(P)-binding Rossmann-fold domains"/>
    <property type="match status" value="1"/>
</dbReference>
<dbReference type="CDD" id="cd05233">
    <property type="entry name" value="SDR_c"/>
    <property type="match status" value="1"/>
</dbReference>
<dbReference type="Pfam" id="PF00106">
    <property type="entry name" value="adh_short"/>
    <property type="match status" value="1"/>
</dbReference>
<evidence type="ECO:0000313" key="3">
    <source>
        <dbReference type="EMBL" id="KAF2753861.1"/>
    </source>
</evidence>
<dbReference type="Proteomes" id="UP000799437">
    <property type="component" value="Unassembled WGS sequence"/>
</dbReference>
<dbReference type="InterPro" id="IPR002347">
    <property type="entry name" value="SDR_fam"/>
</dbReference>
<accession>A0A6A6VX87</accession>
<dbReference type="OrthoDB" id="1933717at2759"/>
<organism evidence="3 4">
    <name type="scientific">Pseudovirgaria hyperparasitica</name>
    <dbReference type="NCBI Taxonomy" id="470096"/>
    <lineage>
        <taxon>Eukaryota</taxon>
        <taxon>Fungi</taxon>
        <taxon>Dikarya</taxon>
        <taxon>Ascomycota</taxon>
        <taxon>Pezizomycotina</taxon>
        <taxon>Dothideomycetes</taxon>
        <taxon>Dothideomycetes incertae sedis</taxon>
        <taxon>Acrospermales</taxon>
        <taxon>Acrospermaceae</taxon>
        <taxon>Pseudovirgaria</taxon>
    </lineage>
</organism>
<dbReference type="PANTHER" id="PTHR43669:SF3">
    <property type="entry name" value="ALCOHOL DEHYDROGENASE, PUTATIVE (AFU_ORTHOLOGUE AFUA_3G03445)-RELATED"/>
    <property type="match status" value="1"/>
</dbReference>
<name>A0A6A6VX87_9PEZI</name>
<gene>
    <name evidence="3" type="ORF">EJ05DRAFT_469489</name>
</gene>
<dbReference type="PRINTS" id="PR00081">
    <property type="entry name" value="GDHRDH"/>
</dbReference>
<dbReference type="InterPro" id="IPR036291">
    <property type="entry name" value="NAD(P)-bd_dom_sf"/>
</dbReference>
<keyword evidence="2" id="KW-0560">Oxidoreductase</keyword>
<comment type="similarity">
    <text evidence="1">Belongs to the short-chain dehydrogenases/reductases (SDR) family.</text>
</comment>
<evidence type="ECO:0000313" key="4">
    <source>
        <dbReference type="Proteomes" id="UP000799437"/>
    </source>
</evidence>
<dbReference type="PANTHER" id="PTHR43669">
    <property type="entry name" value="5-KETO-D-GLUCONATE 5-REDUCTASE"/>
    <property type="match status" value="1"/>
</dbReference>